<evidence type="ECO:0000256" key="2">
    <source>
        <dbReference type="SAM" id="MobiDB-lite"/>
    </source>
</evidence>
<dbReference type="Pfam" id="PF00098">
    <property type="entry name" value="zf-CCHC"/>
    <property type="match status" value="1"/>
</dbReference>
<gene>
    <name evidence="4" type="ORF">E3N88_30880</name>
</gene>
<organism evidence="4 5">
    <name type="scientific">Mikania micrantha</name>
    <name type="common">bitter vine</name>
    <dbReference type="NCBI Taxonomy" id="192012"/>
    <lineage>
        <taxon>Eukaryota</taxon>
        <taxon>Viridiplantae</taxon>
        <taxon>Streptophyta</taxon>
        <taxon>Embryophyta</taxon>
        <taxon>Tracheophyta</taxon>
        <taxon>Spermatophyta</taxon>
        <taxon>Magnoliopsida</taxon>
        <taxon>eudicotyledons</taxon>
        <taxon>Gunneridae</taxon>
        <taxon>Pentapetalae</taxon>
        <taxon>asterids</taxon>
        <taxon>campanulids</taxon>
        <taxon>Asterales</taxon>
        <taxon>Asteraceae</taxon>
        <taxon>Asteroideae</taxon>
        <taxon>Heliantheae alliance</taxon>
        <taxon>Eupatorieae</taxon>
        <taxon>Mikania</taxon>
    </lineage>
</organism>
<dbReference type="SMART" id="SM00343">
    <property type="entry name" value="ZnF_C2HC"/>
    <property type="match status" value="1"/>
</dbReference>
<comment type="caution">
    <text evidence="4">The sequence shown here is derived from an EMBL/GenBank/DDBJ whole genome shotgun (WGS) entry which is preliminary data.</text>
</comment>
<accession>A0A5N6MNQ4</accession>
<dbReference type="PROSITE" id="PS50158">
    <property type="entry name" value="ZF_CCHC"/>
    <property type="match status" value="1"/>
</dbReference>
<reference evidence="4 5" key="1">
    <citation type="submission" date="2019-05" db="EMBL/GenBank/DDBJ databases">
        <title>Mikania micrantha, genome provides insights into the molecular mechanism of rapid growth.</title>
        <authorList>
            <person name="Liu B."/>
        </authorList>
    </citation>
    <scope>NUCLEOTIDE SEQUENCE [LARGE SCALE GENOMIC DNA]</scope>
    <source>
        <strain evidence="4">NLD-2019</strain>
        <tissue evidence="4">Leaf</tissue>
    </source>
</reference>
<feature type="compositionally biased region" description="Basic and acidic residues" evidence="2">
    <location>
        <begin position="169"/>
        <end position="181"/>
    </location>
</feature>
<evidence type="ECO:0000256" key="1">
    <source>
        <dbReference type="PROSITE-ProRule" id="PRU00047"/>
    </source>
</evidence>
<dbReference type="SUPFAM" id="SSF57756">
    <property type="entry name" value="Retrovirus zinc finger-like domains"/>
    <property type="match status" value="1"/>
</dbReference>
<keyword evidence="1" id="KW-0863">Zinc-finger</keyword>
<dbReference type="GO" id="GO:0008270">
    <property type="term" value="F:zinc ion binding"/>
    <property type="evidence" value="ECO:0007669"/>
    <property type="project" value="UniProtKB-KW"/>
</dbReference>
<evidence type="ECO:0000313" key="4">
    <source>
        <dbReference type="EMBL" id="KAD3641656.1"/>
    </source>
</evidence>
<feature type="domain" description="CCHC-type" evidence="3">
    <location>
        <begin position="199"/>
        <end position="215"/>
    </location>
</feature>
<name>A0A5N6MNQ4_9ASTR</name>
<feature type="region of interest" description="Disordered" evidence="2">
    <location>
        <begin position="157"/>
        <end position="192"/>
    </location>
</feature>
<keyword evidence="1" id="KW-0862">Zinc</keyword>
<keyword evidence="1" id="KW-0479">Metal-binding</keyword>
<dbReference type="InterPro" id="IPR036875">
    <property type="entry name" value="Znf_CCHC_sf"/>
</dbReference>
<dbReference type="Gene3D" id="4.10.60.10">
    <property type="entry name" value="Zinc finger, CCHC-type"/>
    <property type="match status" value="1"/>
</dbReference>
<proteinExistence type="predicted"/>
<dbReference type="InterPro" id="IPR001878">
    <property type="entry name" value="Znf_CCHC"/>
</dbReference>
<evidence type="ECO:0000313" key="5">
    <source>
        <dbReference type="Proteomes" id="UP000326396"/>
    </source>
</evidence>
<dbReference type="Proteomes" id="UP000326396">
    <property type="component" value="Linkage Group LG5"/>
</dbReference>
<dbReference type="EMBL" id="SZYD01000015">
    <property type="protein sequence ID" value="KAD3641656.1"/>
    <property type="molecule type" value="Genomic_DNA"/>
</dbReference>
<dbReference type="AlphaFoldDB" id="A0A5N6MNQ4"/>
<dbReference type="GO" id="GO:0003676">
    <property type="term" value="F:nucleic acid binding"/>
    <property type="evidence" value="ECO:0007669"/>
    <property type="project" value="InterPro"/>
</dbReference>
<keyword evidence="5" id="KW-1185">Reference proteome</keyword>
<sequence>MWTLPWSGFIRMRAVNQFEDRRPVILLSKQFKTQFILQSKMPAYSTLNGCQIQQTATAFLRIEAPPGELFRPSPNYHFYSRRKQGGTVVGNPDDVALTKQLGFIIGIQIDPYDYESPTTGQLEVVEEKARSKKIRNLVFLISSSKISKRQEAREFSKRKIASSARKTSSKKERLASNESKKFSFGRGRGRESKNKNEFRCYECGEFGHFAYECTKWKEEVAPLAQFGDDGNPALL</sequence>
<protein>
    <recommendedName>
        <fullName evidence="3">CCHC-type domain-containing protein</fullName>
    </recommendedName>
</protein>
<evidence type="ECO:0000259" key="3">
    <source>
        <dbReference type="PROSITE" id="PS50158"/>
    </source>
</evidence>